<gene>
    <name evidence="5" type="ORF">GK011_08430</name>
    <name evidence="6" type="ORF">GN242_15440</name>
</gene>
<evidence type="ECO:0000256" key="4">
    <source>
        <dbReference type="SAM" id="Coils"/>
    </source>
</evidence>
<keyword evidence="8" id="KW-1185">Reference proteome</keyword>
<dbReference type="RefSeq" id="WP_154752246.1">
    <property type="nucleotide sequence ID" value="NZ_CP046509.1"/>
</dbReference>
<dbReference type="InterPro" id="IPR007809">
    <property type="entry name" value="FlgN-like"/>
</dbReference>
<dbReference type="Proteomes" id="UP000480164">
    <property type="component" value="Unassembled WGS sequence"/>
</dbReference>
<dbReference type="Gene3D" id="1.20.58.300">
    <property type="entry name" value="FlgN-like"/>
    <property type="match status" value="1"/>
</dbReference>
<comment type="similarity">
    <text evidence="2">Belongs to the FlgN family.</text>
</comment>
<name>A0A6I6EKC2_9GAMM</name>
<proteinExistence type="inferred from homology"/>
<dbReference type="AlphaFoldDB" id="A0A6I6EKC2"/>
<reference evidence="5 8" key="1">
    <citation type="submission" date="2019-11" db="EMBL/GenBank/DDBJ databases">
        <title>Erwinia sp. nov., isolated from feces of birds in Tibet plateau of China.</title>
        <authorList>
            <person name="Ge Y."/>
        </authorList>
    </citation>
    <scope>NUCLEOTIDE SEQUENCE [LARGE SCALE GENOMIC DNA]</scope>
    <source>
        <strain evidence="5 8">J316</strain>
    </source>
</reference>
<evidence type="ECO:0000256" key="2">
    <source>
        <dbReference type="ARBA" id="ARBA00007703"/>
    </source>
</evidence>
<dbReference type="Proteomes" id="UP000424752">
    <property type="component" value="Chromosome"/>
</dbReference>
<evidence type="ECO:0000256" key="3">
    <source>
        <dbReference type="ARBA" id="ARBA00022795"/>
    </source>
</evidence>
<dbReference type="GO" id="GO:0044780">
    <property type="term" value="P:bacterial-type flagellum assembly"/>
    <property type="evidence" value="ECO:0007669"/>
    <property type="project" value="InterPro"/>
</dbReference>
<dbReference type="KEGG" id="erwi:GN242_15440"/>
<dbReference type="Pfam" id="PF05130">
    <property type="entry name" value="FlgN"/>
    <property type="match status" value="1"/>
</dbReference>
<organism evidence="6 7">
    <name type="scientific">Erwinia sorbitola</name>
    <dbReference type="NCBI Taxonomy" id="2681984"/>
    <lineage>
        <taxon>Bacteria</taxon>
        <taxon>Pseudomonadati</taxon>
        <taxon>Pseudomonadota</taxon>
        <taxon>Gammaproteobacteria</taxon>
        <taxon>Enterobacterales</taxon>
        <taxon>Erwiniaceae</taxon>
        <taxon>Erwinia</taxon>
    </lineage>
</organism>
<sequence length="143" mass="16276">MSSPTERVKALLRDLQQDAQHYERLAQLLEQQRDAMLACHAGRTTEIGGELMLLYPLLQASARRRAETLNGFTLSPDGEGLLALLSRLPAALCQRATAWWNQLEQQAHLCQRLNQRNGQLLNSQQEMLGKLLHQDPQAFLYDR</sequence>
<feature type="coiled-coil region" evidence="4">
    <location>
        <begin position="5"/>
        <end position="32"/>
    </location>
</feature>
<keyword evidence="3" id="KW-1005">Bacterial flagellum biogenesis</keyword>
<accession>A0A6I6EKC2</accession>
<accession>A0A6L6GQU5</accession>
<evidence type="ECO:0000313" key="5">
    <source>
        <dbReference type="EMBL" id="MTD26962.1"/>
    </source>
</evidence>
<evidence type="ECO:0008006" key="9">
    <source>
        <dbReference type="Google" id="ProtNLM"/>
    </source>
</evidence>
<keyword evidence="4" id="KW-0175">Coiled coil</keyword>
<dbReference type="InterPro" id="IPR036679">
    <property type="entry name" value="FlgN-like_sf"/>
</dbReference>
<dbReference type="EMBL" id="WLZX01000002">
    <property type="protein sequence ID" value="MTD26962.1"/>
    <property type="molecule type" value="Genomic_DNA"/>
</dbReference>
<evidence type="ECO:0000313" key="6">
    <source>
        <dbReference type="EMBL" id="QGU88525.1"/>
    </source>
</evidence>
<dbReference type="SUPFAM" id="SSF140566">
    <property type="entry name" value="FlgN-like"/>
    <property type="match status" value="1"/>
</dbReference>
<dbReference type="EMBL" id="CP046509">
    <property type="protein sequence ID" value="QGU88525.1"/>
    <property type="molecule type" value="Genomic_DNA"/>
</dbReference>
<evidence type="ECO:0000256" key="1">
    <source>
        <dbReference type="ARBA" id="ARBA00002397"/>
    </source>
</evidence>
<comment type="function">
    <text evidence="1">Required for the efficient initiation of filament assembly.</text>
</comment>
<evidence type="ECO:0000313" key="8">
    <source>
        <dbReference type="Proteomes" id="UP000480164"/>
    </source>
</evidence>
<reference evidence="6 7" key="2">
    <citation type="submission" date="2019-12" db="EMBL/GenBank/DDBJ databases">
        <title>Erwinia sp. nov., isolated from droppings of birds in the Qinghai-Tiebt plateau of China.</title>
        <authorList>
            <person name="Ge Y."/>
        </authorList>
    </citation>
    <scope>NUCLEOTIDE SEQUENCE [LARGE SCALE GENOMIC DNA]</scope>
    <source>
        <strain evidence="6 7">J780</strain>
    </source>
</reference>
<evidence type="ECO:0000313" key="7">
    <source>
        <dbReference type="Proteomes" id="UP000424752"/>
    </source>
</evidence>
<protein>
    <recommendedName>
        <fullName evidence="9">Flagellar protein FlgN</fullName>
    </recommendedName>
</protein>